<sequence>MIIEELQKFGFKEIEARVYLELVKAPNSNGSQLAKSLNLPRTSVYSALDNLYEEGIIFLLPNQKSKTYKAVPPTELLDNLKDVYMNSIETLESEFDKINIQEQNRDYINIKGEDNVIEEIKKMLKSAEKEIYLNTNYDLDLFEEELKLLEEKSVRVILFSFHDFNLKGLEDKVEFYHHHKKEGQNEEKRMMLVVDEREVLIANKKSNGELLGTITENNLLVSIVAEHIHHDIYLLKLKEKYGENLIDEEIKLNSHFELSTTLEKTNG</sequence>
<dbReference type="SUPFAM" id="SSF46785">
    <property type="entry name" value="Winged helix' DNA-binding domain"/>
    <property type="match status" value="1"/>
</dbReference>
<dbReference type="CDD" id="cd09124">
    <property type="entry name" value="PLDc_like_TrmB_middle"/>
    <property type="match status" value="1"/>
</dbReference>
<dbReference type="InterPro" id="IPR002831">
    <property type="entry name" value="Tscrpt_reg_TrmB_N"/>
</dbReference>
<dbReference type="InterPro" id="IPR036390">
    <property type="entry name" value="WH_DNA-bd_sf"/>
</dbReference>
<evidence type="ECO:0000313" key="4">
    <source>
        <dbReference type="Proteomes" id="UP000774000"/>
    </source>
</evidence>
<dbReference type="PANTHER" id="PTHR34293">
    <property type="entry name" value="HTH-TYPE TRANSCRIPTIONAL REGULATOR TRMBL2"/>
    <property type="match status" value="1"/>
</dbReference>
<dbReference type="InterPro" id="IPR036388">
    <property type="entry name" value="WH-like_DNA-bd_sf"/>
</dbReference>
<dbReference type="Pfam" id="PF01978">
    <property type="entry name" value="TrmB"/>
    <property type="match status" value="1"/>
</dbReference>
<dbReference type="InterPro" id="IPR021586">
    <property type="entry name" value="Tscrpt_reg_TrmB_C"/>
</dbReference>
<dbReference type="EMBL" id="JAFBDQ010000003">
    <property type="protein sequence ID" value="MBM7556050.1"/>
    <property type="molecule type" value="Genomic_DNA"/>
</dbReference>
<feature type="domain" description="Transcription regulator TrmB C-terminal" evidence="2">
    <location>
        <begin position="109"/>
        <end position="224"/>
    </location>
</feature>
<accession>A0A938XVL3</accession>
<dbReference type="InterPro" id="IPR051797">
    <property type="entry name" value="TrmB-like"/>
</dbReference>
<evidence type="ECO:0000259" key="1">
    <source>
        <dbReference type="Pfam" id="PF01978"/>
    </source>
</evidence>
<organism evidence="3 4">
    <name type="scientific">Halanaerobacter jeridensis</name>
    <dbReference type="NCBI Taxonomy" id="706427"/>
    <lineage>
        <taxon>Bacteria</taxon>
        <taxon>Bacillati</taxon>
        <taxon>Bacillota</taxon>
        <taxon>Clostridia</taxon>
        <taxon>Halanaerobiales</taxon>
        <taxon>Halobacteroidaceae</taxon>
        <taxon>Halanaerobacter</taxon>
    </lineage>
</organism>
<dbReference type="Gene3D" id="1.10.10.10">
    <property type="entry name" value="Winged helix-like DNA-binding domain superfamily/Winged helix DNA-binding domain"/>
    <property type="match status" value="1"/>
</dbReference>
<dbReference type="RefSeq" id="WP_204700751.1">
    <property type="nucleotide sequence ID" value="NZ_JAFBDQ010000003.1"/>
</dbReference>
<dbReference type="AlphaFoldDB" id="A0A938XVL3"/>
<protein>
    <submittedName>
        <fullName evidence="3">Sugar-specific transcriptional regulator TrmB</fullName>
    </submittedName>
</protein>
<feature type="domain" description="Transcription regulator TrmB N-terminal" evidence="1">
    <location>
        <begin position="6"/>
        <end position="73"/>
    </location>
</feature>
<dbReference type="Pfam" id="PF11495">
    <property type="entry name" value="Regulator_TrmB"/>
    <property type="match status" value="1"/>
</dbReference>
<keyword evidence="4" id="KW-1185">Reference proteome</keyword>
<proteinExistence type="predicted"/>
<name>A0A938XVL3_9FIRM</name>
<gene>
    <name evidence="3" type="ORF">JOC47_000884</name>
</gene>
<comment type="caution">
    <text evidence="3">The sequence shown here is derived from an EMBL/GenBank/DDBJ whole genome shotgun (WGS) entry which is preliminary data.</text>
</comment>
<evidence type="ECO:0000313" key="3">
    <source>
        <dbReference type="EMBL" id="MBM7556050.1"/>
    </source>
</evidence>
<dbReference type="PANTHER" id="PTHR34293:SF1">
    <property type="entry name" value="HTH-TYPE TRANSCRIPTIONAL REGULATOR TRMBL2"/>
    <property type="match status" value="1"/>
</dbReference>
<dbReference type="Proteomes" id="UP000774000">
    <property type="component" value="Unassembled WGS sequence"/>
</dbReference>
<evidence type="ECO:0000259" key="2">
    <source>
        <dbReference type="Pfam" id="PF11495"/>
    </source>
</evidence>
<reference evidence="3" key="1">
    <citation type="submission" date="2021-01" db="EMBL/GenBank/DDBJ databases">
        <title>Genomic Encyclopedia of Type Strains, Phase IV (KMG-IV): sequencing the most valuable type-strain genomes for metagenomic binning, comparative biology and taxonomic classification.</title>
        <authorList>
            <person name="Goeker M."/>
        </authorList>
    </citation>
    <scope>NUCLEOTIDE SEQUENCE</scope>
    <source>
        <strain evidence="3">DSM 23230</strain>
    </source>
</reference>